<keyword evidence="4" id="KW-1185">Reference proteome</keyword>
<feature type="compositionally biased region" description="Basic and acidic residues" evidence="1">
    <location>
        <begin position="321"/>
        <end position="357"/>
    </location>
</feature>
<evidence type="ECO:0000313" key="4">
    <source>
        <dbReference type="Proteomes" id="UP000094455"/>
    </source>
</evidence>
<keyword evidence="2" id="KW-0472">Membrane</keyword>
<evidence type="ECO:0000313" key="3">
    <source>
        <dbReference type="EMBL" id="ODQ49118.1"/>
    </source>
</evidence>
<keyword evidence="2" id="KW-1133">Transmembrane helix</keyword>
<feature type="region of interest" description="Disordered" evidence="1">
    <location>
        <begin position="378"/>
        <end position="397"/>
    </location>
</feature>
<evidence type="ECO:0000256" key="1">
    <source>
        <dbReference type="SAM" id="MobiDB-lite"/>
    </source>
</evidence>
<feature type="region of interest" description="Disordered" evidence="1">
    <location>
        <begin position="279"/>
        <end position="368"/>
    </location>
</feature>
<protein>
    <submittedName>
        <fullName evidence="3">Uncharacterized protein</fullName>
    </submittedName>
</protein>
<sequence length="548" mass="61412">MDVSLAPLYYGLLIILSIFFYNVAEEGSLLEGGEKLYQLLNEKKDLIKDNFAETFQPEHFVEEKNSSFSSLPIFDYFKKHSFLYKKACFVIDTLKQGALEFLQEHPQIGENVSKVGKIIHDSCELIYSTCEEKLLCVAGQEPFKTYLAEYVKLHDTFVTPYVEMASEKVGTVVEKGIDFIKQQTNEDVPNDEIVYTFLVTVVGVFILKATFTKILGCFAKDAFQMNRSISEMYKQQLVKDMIKDSEQHSDVYLEIKENTLTDYNMTVDDLQEIEKEYEAQNASNRRQTRKQNQQQEQGSPASNRTRIEEESKSGSQNSSELKPEAEIKTDSGSKLENNPEEKGRQRPEKIEETKEVGVVETNEADEADEVAEFLLRGGPETPATEEDDEVEEVTSFSASPAVIGKSSKTVKSYYTDGSDSTNSSIANTTYTTTTINTTNSANISHNAATRLVYVSSNSIIYDENDSLLKENLTGLSSNAVSGVTLAVDDVIQKAANYQEPFMPQEQPQQKSRGRGGQFAGNFFRRLWDSVIFGAGATIGSRLINSMCS</sequence>
<keyword evidence="2" id="KW-0812">Transmembrane</keyword>
<dbReference type="OrthoDB" id="10382143at2759"/>
<reference evidence="3 4" key="1">
    <citation type="journal article" date="2016" name="Proc. Natl. Acad. Sci. U.S.A.">
        <title>Comparative genomics of biotechnologically important yeasts.</title>
        <authorList>
            <person name="Riley R."/>
            <person name="Haridas S."/>
            <person name="Wolfe K.H."/>
            <person name="Lopes M.R."/>
            <person name="Hittinger C.T."/>
            <person name="Goeker M."/>
            <person name="Salamov A.A."/>
            <person name="Wisecaver J.H."/>
            <person name="Long T.M."/>
            <person name="Calvey C.H."/>
            <person name="Aerts A.L."/>
            <person name="Barry K.W."/>
            <person name="Choi C."/>
            <person name="Clum A."/>
            <person name="Coughlan A.Y."/>
            <person name="Deshpande S."/>
            <person name="Douglass A.P."/>
            <person name="Hanson S.J."/>
            <person name="Klenk H.-P."/>
            <person name="LaButti K.M."/>
            <person name="Lapidus A."/>
            <person name="Lindquist E.A."/>
            <person name="Lipzen A.M."/>
            <person name="Meier-Kolthoff J.P."/>
            <person name="Ohm R.A."/>
            <person name="Otillar R.P."/>
            <person name="Pangilinan J.L."/>
            <person name="Peng Y."/>
            <person name="Rokas A."/>
            <person name="Rosa C.A."/>
            <person name="Scheuner C."/>
            <person name="Sibirny A.A."/>
            <person name="Slot J.C."/>
            <person name="Stielow J.B."/>
            <person name="Sun H."/>
            <person name="Kurtzman C.P."/>
            <person name="Blackwell M."/>
            <person name="Grigoriev I.V."/>
            <person name="Jeffries T.W."/>
        </authorList>
    </citation>
    <scope>NUCLEOTIDE SEQUENCE [LARGE SCALE GENOMIC DNA]</scope>
    <source>
        <strain evidence="3 4">NRRL Y-2026</strain>
    </source>
</reference>
<proteinExistence type="predicted"/>
<dbReference type="EMBL" id="KV454001">
    <property type="protein sequence ID" value="ODQ49118.1"/>
    <property type="molecule type" value="Genomic_DNA"/>
</dbReference>
<feature type="transmembrane region" description="Helical" evidence="2">
    <location>
        <begin position="6"/>
        <end position="24"/>
    </location>
</feature>
<dbReference type="GeneID" id="30181628"/>
<name>A0A1E3NTW4_9ASCO</name>
<accession>A0A1E3NTW4</accession>
<organism evidence="3 4">
    <name type="scientific">Pichia membranifaciens NRRL Y-2026</name>
    <dbReference type="NCBI Taxonomy" id="763406"/>
    <lineage>
        <taxon>Eukaryota</taxon>
        <taxon>Fungi</taxon>
        <taxon>Dikarya</taxon>
        <taxon>Ascomycota</taxon>
        <taxon>Saccharomycotina</taxon>
        <taxon>Pichiomycetes</taxon>
        <taxon>Pichiales</taxon>
        <taxon>Pichiaceae</taxon>
        <taxon>Pichia</taxon>
    </lineage>
</organism>
<dbReference type="RefSeq" id="XP_019020231.1">
    <property type="nucleotide sequence ID" value="XM_019164941.1"/>
</dbReference>
<feature type="compositionally biased region" description="Acidic residues" evidence="1">
    <location>
        <begin position="383"/>
        <end position="392"/>
    </location>
</feature>
<dbReference type="Proteomes" id="UP000094455">
    <property type="component" value="Unassembled WGS sequence"/>
</dbReference>
<dbReference type="AlphaFoldDB" id="A0A1E3NTW4"/>
<gene>
    <name evidence="3" type="ORF">PICMEDRAFT_75716</name>
</gene>
<evidence type="ECO:0000256" key="2">
    <source>
        <dbReference type="SAM" id="Phobius"/>
    </source>
</evidence>